<dbReference type="STRING" id="1802069.A2970_01075"/>
<comment type="caution">
    <text evidence="2">The sequence shown here is derived from an EMBL/GenBank/DDBJ whole genome shotgun (WGS) entry which is preliminary data.</text>
</comment>
<organism evidence="2 3">
    <name type="scientific">Candidatus Roizmanbacteria bacterium RIFCSPLOWO2_01_FULL_44_13</name>
    <dbReference type="NCBI Taxonomy" id="1802069"/>
    <lineage>
        <taxon>Bacteria</taxon>
        <taxon>Candidatus Roizmaniibacteriota</taxon>
    </lineage>
</organism>
<name>A0A1F7JA93_9BACT</name>
<reference evidence="2 3" key="1">
    <citation type="journal article" date="2016" name="Nat. Commun.">
        <title>Thousands of microbial genomes shed light on interconnected biogeochemical processes in an aquifer system.</title>
        <authorList>
            <person name="Anantharaman K."/>
            <person name="Brown C.T."/>
            <person name="Hug L.A."/>
            <person name="Sharon I."/>
            <person name="Castelle C.J."/>
            <person name="Probst A.J."/>
            <person name="Thomas B.C."/>
            <person name="Singh A."/>
            <person name="Wilkins M.J."/>
            <person name="Karaoz U."/>
            <person name="Brodie E.L."/>
            <person name="Williams K.H."/>
            <person name="Hubbard S.S."/>
            <person name="Banfield J.F."/>
        </authorList>
    </citation>
    <scope>NUCLEOTIDE SEQUENCE [LARGE SCALE GENOMIC DNA]</scope>
</reference>
<dbReference type="EMBL" id="MGAT01000021">
    <property type="protein sequence ID" value="OGK52530.1"/>
    <property type="molecule type" value="Genomic_DNA"/>
</dbReference>
<proteinExistence type="predicted"/>
<dbReference type="Proteomes" id="UP000178857">
    <property type="component" value="Unassembled WGS sequence"/>
</dbReference>
<evidence type="ECO:0000313" key="2">
    <source>
        <dbReference type="EMBL" id="OGK52530.1"/>
    </source>
</evidence>
<gene>
    <name evidence="2" type="ORF">A2970_01075</name>
</gene>
<dbReference type="AlphaFoldDB" id="A0A1F7JA93"/>
<sequence length="224" mass="26573">MNKISSAIADIEKKWFNLLYEYCKKEFSKVNLASHDHTHHRRVWIYAKQIFIELESIGYKVNVNNIEKSIIAIFFHDVGLTRTINEIGHGVESRKLCSQFFRQNLLKTPEDFEEVLKAIEKHDDKEYKSIVYSKKLNRDNIMSILCVSDDLDAFGELGALRYAEIYLLRDNNLKTLPERVIKNLDKRFKNFLAVYGDLKNLVKEQKKRYLLTKEFYKNLQKEIE</sequence>
<dbReference type="Pfam" id="PF01966">
    <property type="entry name" value="HD"/>
    <property type="match status" value="1"/>
</dbReference>
<accession>A0A1F7JA93</accession>
<dbReference type="SUPFAM" id="SSF109604">
    <property type="entry name" value="HD-domain/PDEase-like"/>
    <property type="match status" value="1"/>
</dbReference>
<dbReference type="InterPro" id="IPR003607">
    <property type="entry name" value="HD/PDEase_dom"/>
</dbReference>
<evidence type="ECO:0000313" key="3">
    <source>
        <dbReference type="Proteomes" id="UP000178857"/>
    </source>
</evidence>
<protein>
    <recommendedName>
        <fullName evidence="1">HD domain-containing protein</fullName>
    </recommendedName>
</protein>
<dbReference type="CDD" id="cd00077">
    <property type="entry name" value="HDc"/>
    <property type="match status" value="1"/>
</dbReference>
<feature type="domain" description="HD" evidence="1">
    <location>
        <begin position="38"/>
        <end position="152"/>
    </location>
</feature>
<dbReference type="Gene3D" id="1.10.3210.10">
    <property type="entry name" value="Hypothetical protein af1432"/>
    <property type="match status" value="1"/>
</dbReference>
<evidence type="ECO:0000259" key="1">
    <source>
        <dbReference type="Pfam" id="PF01966"/>
    </source>
</evidence>
<dbReference type="InterPro" id="IPR006674">
    <property type="entry name" value="HD_domain"/>
</dbReference>